<feature type="transmembrane region" description="Helical" evidence="5">
    <location>
        <begin position="140"/>
        <end position="158"/>
    </location>
</feature>
<dbReference type="STRING" id="1802661.A2649_01715"/>
<evidence type="ECO:0000256" key="3">
    <source>
        <dbReference type="ARBA" id="ARBA00022989"/>
    </source>
</evidence>
<sequence length="501" mass="57534">MSRNKFLNLFFAIEVSLFGLIITGILPREIALYLGAALVIYFLAAPLDDSLVFFVRSIPLFLALPITTNFDNFNTWRVLATIIFLKWLFKNNIKYYVLSIKNWIKNFSYRQLSFLLIILLLLAVLSLIPATDKIAAIKRIIYFLNFAVLGIVIYYKSADKKFAKRLIKNSIIPVVIVATVGYIQVISTYFIDIYQFMRMWGEEIQCRQFGEQWCNIAVQLGNTWFAYYGEQLSLRVFSLFPDSHSFPQFILLGIPAVLAIIQKKWLKIISISFLFLIIILSGTRGIWAASIGVVLLYFGLMIYVKKRELTKFSYDNFVSFKKLGWFLVIFFVMFAVAFPIFSSPQFLVGKSDDFLKQRVRSIIDFGETSNAQRIEIWKKTLLSIKERPLLGVGIGNYPVVLGQDIRLAKAGSSAHNIYLQIAAEMGTPALIFALWFLWLLVQKIYNNFVSSKDREIIVYNGAALIFIPWVLVYGLTDVALFDERTFLIFVTTIALVLTKHE</sequence>
<evidence type="ECO:0000256" key="4">
    <source>
        <dbReference type="ARBA" id="ARBA00023136"/>
    </source>
</evidence>
<feature type="transmembrane region" description="Helical" evidence="5">
    <location>
        <begin position="109"/>
        <end position="128"/>
    </location>
</feature>
<organism evidence="7 8">
    <name type="scientific">Candidatus Yanofskybacteria bacterium RIFCSPHIGHO2_01_FULL_41_26</name>
    <dbReference type="NCBI Taxonomy" id="1802661"/>
    <lineage>
        <taxon>Bacteria</taxon>
        <taxon>Candidatus Yanofskyibacteriota</taxon>
    </lineage>
</organism>
<feature type="transmembrane region" description="Helical" evidence="5">
    <location>
        <begin position="33"/>
        <end position="53"/>
    </location>
</feature>
<feature type="transmembrane region" description="Helical" evidence="5">
    <location>
        <begin position="417"/>
        <end position="441"/>
    </location>
</feature>
<evidence type="ECO:0000256" key="1">
    <source>
        <dbReference type="ARBA" id="ARBA00004141"/>
    </source>
</evidence>
<dbReference type="Pfam" id="PF04932">
    <property type="entry name" value="Wzy_C"/>
    <property type="match status" value="1"/>
</dbReference>
<feature type="transmembrane region" description="Helical" evidence="5">
    <location>
        <begin position="456"/>
        <end position="475"/>
    </location>
</feature>
<feature type="transmembrane region" description="Helical" evidence="5">
    <location>
        <begin position="323"/>
        <end position="341"/>
    </location>
</feature>
<dbReference type="GO" id="GO:0016020">
    <property type="term" value="C:membrane"/>
    <property type="evidence" value="ECO:0007669"/>
    <property type="project" value="UniProtKB-SubCell"/>
</dbReference>
<reference evidence="7 8" key="1">
    <citation type="journal article" date="2016" name="Nat. Commun.">
        <title>Thousands of microbial genomes shed light on interconnected biogeochemical processes in an aquifer system.</title>
        <authorList>
            <person name="Anantharaman K."/>
            <person name="Brown C.T."/>
            <person name="Hug L.A."/>
            <person name="Sharon I."/>
            <person name="Castelle C.J."/>
            <person name="Probst A.J."/>
            <person name="Thomas B.C."/>
            <person name="Singh A."/>
            <person name="Wilkins M.J."/>
            <person name="Karaoz U."/>
            <person name="Brodie E.L."/>
            <person name="Williams K.H."/>
            <person name="Hubbard S.S."/>
            <person name="Banfield J.F."/>
        </authorList>
    </citation>
    <scope>NUCLEOTIDE SEQUENCE [LARGE SCALE GENOMIC DNA]</scope>
</reference>
<feature type="transmembrane region" description="Helical" evidence="5">
    <location>
        <begin position="273"/>
        <end position="303"/>
    </location>
</feature>
<dbReference type="InterPro" id="IPR007016">
    <property type="entry name" value="O-antigen_ligase-rel_domated"/>
</dbReference>
<proteinExistence type="predicted"/>
<evidence type="ECO:0000313" key="7">
    <source>
        <dbReference type="EMBL" id="OGM98034.1"/>
    </source>
</evidence>
<name>A0A1F8EAX0_9BACT</name>
<dbReference type="Proteomes" id="UP000176893">
    <property type="component" value="Unassembled WGS sequence"/>
</dbReference>
<gene>
    <name evidence="7" type="ORF">A2649_01715</name>
</gene>
<dbReference type="PANTHER" id="PTHR37422:SF13">
    <property type="entry name" value="LIPOPOLYSACCHARIDE BIOSYNTHESIS PROTEIN PA4999-RELATED"/>
    <property type="match status" value="1"/>
</dbReference>
<feature type="transmembrane region" description="Helical" evidence="5">
    <location>
        <begin position="6"/>
        <end position="26"/>
    </location>
</feature>
<comment type="subcellular location">
    <subcellularLocation>
        <location evidence="1">Membrane</location>
        <topology evidence="1">Multi-pass membrane protein</topology>
    </subcellularLocation>
</comment>
<dbReference type="PANTHER" id="PTHR37422">
    <property type="entry name" value="TEICHURONIC ACID BIOSYNTHESIS PROTEIN TUAE"/>
    <property type="match status" value="1"/>
</dbReference>
<accession>A0A1F8EAX0</accession>
<comment type="caution">
    <text evidence="7">The sequence shown here is derived from an EMBL/GenBank/DDBJ whole genome shotgun (WGS) entry which is preliminary data.</text>
</comment>
<evidence type="ECO:0000313" key="8">
    <source>
        <dbReference type="Proteomes" id="UP000176893"/>
    </source>
</evidence>
<protein>
    <recommendedName>
        <fullName evidence="6">O-antigen ligase-related domain-containing protein</fullName>
    </recommendedName>
</protein>
<keyword evidence="2 5" id="KW-0812">Transmembrane</keyword>
<dbReference type="AlphaFoldDB" id="A0A1F8EAX0"/>
<feature type="transmembrane region" description="Helical" evidence="5">
    <location>
        <begin position="245"/>
        <end position="261"/>
    </location>
</feature>
<dbReference type="InterPro" id="IPR051533">
    <property type="entry name" value="WaaL-like"/>
</dbReference>
<keyword evidence="3 5" id="KW-1133">Transmembrane helix</keyword>
<keyword evidence="4 5" id="KW-0472">Membrane</keyword>
<feature type="transmembrane region" description="Helical" evidence="5">
    <location>
        <begin position="170"/>
        <end position="191"/>
    </location>
</feature>
<feature type="domain" description="O-antigen ligase-related" evidence="6">
    <location>
        <begin position="271"/>
        <end position="433"/>
    </location>
</feature>
<evidence type="ECO:0000259" key="6">
    <source>
        <dbReference type="Pfam" id="PF04932"/>
    </source>
</evidence>
<dbReference type="EMBL" id="MGJB01000018">
    <property type="protein sequence ID" value="OGM98034.1"/>
    <property type="molecule type" value="Genomic_DNA"/>
</dbReference>
<evidence type="ECO:0000256" key="2">
    <source>
        <dbReference type="ARBA" id="ARBA00022692"/>
    </source>
</evidence>
<evidence type="ECO:0000256" key="5">
    <source>
        <dbReference type="SAM" id="Phobius"/>
    </source>
</evidence>